<keyword evidence="1" id="KW-0496">Mitochondrion</keyword>
<keyword evidence="1" id="KW-0687">Ribonucleoprotein</keyword>
<protein>
    <submittedName>
        <fullName evidence="1">Ribosomal protein L34</fullName>
    </submittedName>
</protein>
<organism evidence="1">
    <name type="scientific">Jakoba libera</name>
    <name type="common">Flagellate</name>
    <name type="synonym">Cryptobia libera</name>
    <dbReference type="NCBI Taxonomy" id="143017"/>
    <lineage>
        <taxon>Eukaryota</taxon>
        <taxon>Discoba</taxon>
        <taxon>Jakobida</taxon>
        <taxon>Histionina</taxon>
        <taxon>Jakobidae</taxon>
        <taxon>Jakoba</taxon>
    </lineage>
</organism>
<reference evidence="1" key="2">
    <citation type="journal article" date="2006" name="RNA">
        <title>Hybrid E. coli--Mitochondrial ribonuclease P RNAs are catalytically active.</title>
        <authorList>
            <person name="Seif E."/>
            <person name="Cadieux A."/>
            <person name="Lang B.F."/>
        </authorList>
    </citation>
    <scope>NUCLEOTIDE SEQUENCE</scope>
    <source>
        <strain evidence="1">ATCC 50422</strain>
    </source>
</reference>
<evidence type="ECO:0000313" key="1">
    <source>
        <dbReference type="EMBL" id="AGH24192.1"/>
    </source>
</evidence>
<dbReference type="RefSeq" id="YP_007890698.1">
    <property type="nucleotide sequence ID" value="NC_021127.1"/>
</dbReference>
<dbReference type="Gene3D" id="1.10.287.3980">
    <property type="match status" value="1"/>
</dbReference>
<dbReference type="GeneID" id="15333130"/>
<reference evidence="1" key="1">
    <citation type="journal article" date="2004" name="RNA">
        <title>Mitochondrial 3' tRNA editing in the jakobid Seculamonas ecuadoriensis: a novel mechanism and implications for tRNA processing.</title>
        <authorList>
            <person name="Leigh J."/>
            <person name="Lang B.F."/>
        </authorList>
    </citation>
    <scope>NUCLEOTIDE SEQUENCE</scope>
    <source>
        <strain evidence="1">ATCC 50422</strain>
    </source>
</reference>
<name>M4Q9V4_JAKLI</name>
<keyword evidence="1" id="KW-0689">Ribosomal protein</keyword>
<gene>
    <name evidence="1" type="primary">rpl34</name>
</gene>
<geneLocation type="mitochondrion" evidence="1"/>
<dbReference type="GO" id="GO:0005840">
    <property type="term" value="C:ribosome"/>
    <property type="evidence" value="ECO:0007669"/>
    <property type="project" value="UniProtKB-KW"/>
</dbReference>
<dbReference type="EMBL" id="KC353355">
    <property type="protein sequence ID" value="AGH24192.1"/>
    <property type="molecule type" value="Genomic_DNA"/>
</dbReference>
<reference evidence="1" key="3">
    <citation type="journal article" date="2013" name="Genome Biol. Evol.">
        <title>Strikingly bacteria-like and gene-rich mitochondrial genomes throughout jakobid protists.</title>
        <authorList>
            <person name="Burger G."/>
            <person name="Gray M.W."/>
            <person name="Forget L."/>
            <person name="Lang B.F."/>
        </authorList>
    </citation>
    <scope>NUCLEOTIDE SEQUENCE</scope>
    <source>
        <strain evidence="1">ATCC 50422</strain>
    </source>
</reference>
<accession>M4Q9V4</accession>
<proteinExistence type="predicted"/>
<sequence length="40" mass="4950">MKRTFQPKKKKQFRKFGFFSKSTCILKAKILKKRWRLVAF</sequence>
<dbReference type="AlphaFoldDB" id="M4Q9V4"/>